<evidence type="ECO:0000313" key="1">
    <source>
        <dbReference type="EMBL" id="CAG5108210.1"/>
    </source>
</evidence>
<dbReference type="EMBL" id="OU015566">
    <property type="protein sequence ID" value="CAG5108210.1"/>
    <property type="molecule type" value="Genomic_DNA"/>
</dbReference>
<dbReference type="Proteomes" id="UP001158576">
    <property type="component" value="Chromosome 1"/>
</dbReference>
<keyword evidence="2" id="KW-1185">Reference proteome</keyword>
<dbReference type="InterPro" id="IPR011043">
    <property type="entry name" value="Gal_Oxase/kelch_b-propeller"/>
</dbReference>
<proteinExistence type="predicted"/>
<evidence type="ECO:0000313" key="2">
    <source>
        <dbReference type="Proteomes" id="UP001158576"/>
    </source>
</evidence>
<organism evidence="1 2">
    <name type="scientific">Oikopleura dioica</name>
    <name type="common">Tunicate</name>
    <dbReference type="NCBI Taxonomy" id="34765"/>
    <lineage>
        <taxon>Eukaryota</taxon>
        <taxon>Metazoa</taxon>
        <taxon>Chordata</taxon>
        <taxon>Tunicata</taxon>
        <taxon>Appendicularia</taxon>
        <taxon>Copelata</taxon>
        <taxon>Oikopleuridae</taxon>
        <taxon>Oikopleura</taxon>
    </lineage>
</organism>
<dbReference type="SUPFAM" id="SSF50965">
    <property type="entry name" value="Galactose oxidase, central domain"/>
    <property type="match status" value="1"/>
</dbReference>
<protein>
    <submittedName>
        <fullName evidence="1">Oidioi.mRNA.OKI2018_I69.chr1.g3686.t1.cds</fullName>
    </submittedName>
</protein>
<sequence length="441" mass="49092">MELSFFQDSFSNNLARLNETCTDLDLGEICSTNCENNLLACFGDCNPGDAACERICIREGFDCVDGCPCHADCILGCENCPADVCSICAFPEENEDHLKCFAELENELFQCIQNCGGSSSCVTLCTVQYSQDILNCPCEEGCPDGCPCPNYQCSKLTSHEHALANFNIFTQDLKINYGPEKSRFFGESGCSILYKGATYLFGGWVMDEYGNAIEYATHVLDGCDIKKAEGVSFYFDCFYGSVGYLPRDGDPEAFIMLYDGNNHIQGYDGSAFLSEELPSTNYGHEIIGGHIPAYKGNPILIGGESLLVERYSATDGWIVDEKIPEFPDELLYAYSSVWGDFGVVIFPGETGSDRIIWRLFDDEWTNIGIVPWTSRRVFSRAVLFPNNEVMVIGGGTEEKLTKFTFNEDFTSIEGEYLDHSPFLSWWNPYAILVPDGYCLQK</sequence>
<reference evidence="1 2" key="1">
    <citation type="submission" date="2021-04" db="EMBL/GenBank/DDBJ databases">
        <authorList>
            <person name="Bliznina A."/>
        </authorList>
    </citation>
    <scope>NUCLEOTIDE SEQUENCE [LARGE SCALE GENOMIC DNA]</scope>
</reference>
<accession>A0ABN7SUY2</accession>
<gene>
    <name evidence="1" type="ORF">OKIOD_LOCUS12451</name>
</gene>
<name>A0ABN7SUY2_OIKDI</name>